<dbReference type="Gene3D" id="1.10.260.40">
    <property type="entry name" value="lambda repressor-like DNA-binding domains"/>
    <property type="match status" value="1"/>
</dbReference>
<evidence type="ECO:0000313" key="6">
    <source>
        <dbReference type="EMBL" id="MBU9736012.1"/>
    </source>
</evidence>
<dbReference type="EMBL" id="JAHQCW010000006">
    <property type="protein sequence ID" value="MBU9736012.1"/>
    <property type="molecule type" value="Genomic_DNA"/>
</dbReference>
<evidence type="ECO:0000256" key="3">
    <source>
        <dbReference type="ARBA" id="ARBA00023125"/>
    </source>
</evidence>
<dbReference type="Proteomes" id="UP000712157">
    <property type="component" value="Unassembled WGS sequence"/>
</dbReference>
<feature type="domain" description="HTH lacI-type" evidence="5">
    <location>
        <begin position="3"/>
        <end position="56"/>
    </location>
</feature>
<dbReference type="PANTHER" id="PTHR30146">
    <property type="entry name" value="LACI-RELATED TRANSCRIPTIONAL REPRESSOR"/>
    <property type="match status" value="1"/>
</dbReference>
<dbReference type="SUPFAM" id="SSF47413">
    <property type="entry name" value="lambda repressor-like DNA-binding domains"/>
    <property type="match status" value="1"/>
</dbReference>
<evidence type="ECO:0000256" key="1">
    <source>
        <dbReference type="ARBA" id="ARBA00022491"/>
    </source>
</evidence>
<dbReference type="SUPFAM" id="SSF53822">
    <property type="entry name" value="Periplasmic binding protein-like I"/>
    <property type="match status" value="1"/>
</dbReference>
<evidence type="ECO:0000313" key="7">
    <source>
        <dbReference type="Proteomes" id="UP000712157"/>
    </source>
</evidence>
<evidence type="ECO:0000256" key="4">
    <source>
        <dbReference type="ARBA" id="ARBA00023163"/>
    </source>
</evidence>
<dbReference type="InterPro" id="IPR028082">
    <property type="entry name" value="Peripla_BP_I"/>
</dbReference>
<name>A0A949K6I2_9FIRM</name>
<dbReference type="RefSeq" id="WP_238720985.1">
    <property type="nucleotide sequence ID" value="NZ_JAHQCW010000006.1"/>
</dbReference>
<keyword evidence="2" id="KW-0805">Transcription regulation</keyword>
<dbReference type="CDD" id="cd01392">
    <property type="entry name" value="HTH_LacI"/>
    <property type="match status" value="1"/>
</dbReference>
<dbReference type="CDD" id="cd06267">
    <property type="entry name" value="PBP1_LacI_sugar_binding-like"/>
    <property type="match status" value="1"/>
</dbReference>
<dbReference type="PANTHER" id="PTHR30146:SF148">
    <property type="entry name" value="HTH-TYPE TRANSCRIPTIONAL REPRESSOR PURR-RELATED"/>
    <property type="match status" value="1"/>
</dbReference>
<dbReference type="SMART" id="SM00354">
    <property type="entry name" value="HTH_LACI"/>
    <property type="match status" value="1"/>
</dbReference>
<evidence type="ECO:0000256" key="2">
    <source>
        <dbReference type="ARBA" id="ARBA00023015"/>
    </source>
</evidence>
<dbReference type="GO" id="GO:0003700">
    <property type="term" value="F:DNA-binding transcription factor activity"/>
    <property type="evidence" value="ECO:0007669"/>
    <property type="project" value="TreeGrafter"/>
</dbReference>
<organism evidence="6 7">
    <name type="scientific">Diplocloster agilis</name>
    <dbReference type="NCBI Taxonomy" id="2850323"/>
    <lineage>
        <taxon>Bacteria</taxon>
        <taxon>Bacillati</taxon>
        <taxon>Bacillota</taxon>
        <taxon>Clostridia</taxon>
        <taxon>Lachnospirales</taxon>
        <taxon>Lachnospiraceae</taxon>
        <taxon>Diplocloster</taxon>
    </lineage>
</organism>
<keyword evidence="4" id="KW-0804">Transcription</keyword>
<sequence length="333" mass="37549">MAATIKMVAERAGVSVATVSKYINGGNVYEENRERIQKAIEELDYKINEVARSLKTNKTYTIGVLAATIQSSFITSIISKIQYTLLQHGYSTIIADYQENKKLEKKQLDVLLMRHVDGIILFPEENEEEIVRFIKEQNVPIVMVDNMVEGIPCDAILTDNMGGVYTAVEELIKRSHRRIGMITGPEQMYTSRERMKGYCRACEDYFVEVVPELIRYGNYDIESGYRCFMELMELANPPTAVVAGNYYMAIGALQAINEKGIRIPEQLSFIAYDHMEFAGIMTPKISTVSQPLGNIGQVAAERIVQRIKGNMENYPQVDRLKTSLNLTGSVNSL</sequence>
<dbReference type="PROSITE" id="PS50932">
    <property type="entry name" value="HTH_LACI_2"/>
    <property type="match status" value="1"/>
</dbReference>
<dbReference type="Pfam" id="PF00356">
    <property type="entry name" value="LacI"/>
    <property type="match status" value="1"/>
</dbReference>
<dbReference type="Pfam" id="PF00532">
    <property type="entry name" value="Peripla_BP_1"/>
    <property type="match status" value="1"/>
</dbReference>
<gene>
    <name evidence="6" type="ORF">KTH89_05640</name>
</gene>
<dbReference type="AlphaFoldDB" id="A0A949K6I2"/>
<keyword evidence="1" id="KW-0678">Repressor</keyword>
<dbReference type="InterPro" id="IPR001761">
    <property type="entry name" value="Peripla_BP/Lac1_sug-bd_dom"/>
</dbReference>
<evidence type="ECO:0000259" key="5">
    <source>
        <dbReference type="PROSITE" id="PS50932"/>
    </source>
</evidence>
<keyword evidence="3" id="KW-0238">DNA-binding</keyword>
<dbReference type="InterPro" id="IPR000843">
    <property type="entry name" value="HTH_LacI"/>
</dbReference>
<dbReference type="Gene3D" id="3.40.50.2300">
    <property type="match status" value="2"/>
</dbReference>
<accession>A0A949K6I2</accession>
<dbReference type="GO" id="GO:0000976">
    <property type="term" value="F:transcription cis-regulatory region binding"/>
    <property type="evidence" value="ECO:0007669"/>
    <property type="project" value="TreeGrafter"/>
</dbReference>
<protein>
    <submittedName>
        <fullName evidence="6">LacI family transcriptional regulator</fullName>
    </submittedName>
</protein>
<reference evidence="6" key="1">
    <citation type="submission" date="2021-06" db="EMBL/GenBank/DDBJ databases">
        <title>Description of novel taxa of the family Lachnospiraceae.</title>
        <authorList>
            <person name="Chaplin A.V."/>
            <person name="Sokolova S.R."/>
            <person name="Pikina A.P."/>
            <person name="Korzhanova M."/>
            <person name="Belova V."/>
            <person name="Korostin D."/>
            <person name="Efimov B.A."/>
        </authorList>
    </citation>
    <scope>NUCLEOTIDE SEQUENCE</scope>
    <source>
        <strain evidence="6">ASD5720</strain>
    </source>
</reference>
<keyword evidence="7" id="KW-1185">Reference proteome</keyword>
<proteinExistence type="predicted"/>
<comment type="caution">
    <text evidence="6">The sequence shown here is derived from an EMBL/GenBank/DDBJ whole genome shotgun (WGS) entry which is preliminary data.</text>
</comment>
<dbReference type="InterPro" id="IPR010982">
    <property type="entry name" value="Lambda_DNA-bd_dom_sf"/>
</dbReference>